<comment type="caution">
    <text evidence="4">The sequence shown here is derived from an EMBL/GenBank/DDBJ whole genome shotgun (WGS) entry which is preliminary data.</text>
</comment>
<name>A0A437MBP1_9SPHN</name>
<evidence type="ECO:0000313" key="5">
    <source>
        <dbReference type="Proteomes" id="UP000282971"/>
    </source>
</evidence>
<organism evidence="4 5">
    <name type="scientific">Sphingomonas crocodyli</name>
    <dbReference type="NCBI Taxonomy" id="1979270"/>
    <lineage>
        <taxon>Bacteria</taxon>
        <taxon>Pseudomonadati</taxon>
        <taxon>Pseudomonadota</taxon>
        <taxon>Alphaproteobacteria</taxon>
        <taxon>Sphingomonadales</taxon>
        <taxon>Sphingomonadaceae</taxon>
        <taxon>Sphingomonas</taxon>
    </lineage>
</organism>
<dbReference type="InterPro" id="IPR029063">
    <property type="entry name" value="SAM-dependent_MTases_sf"/>
</dbReference>
<dbReference type="InterPro" id="IPR050602">
    <property type="entry name" value="Malonyl-ACP_OMT"/>
</dbReference>
<dbReference type="Proteomes" id="UP000282971">
    <property type="component" value="Unassembled WGS sequence"/>
</dbReference>
<sequence length="301" mass="32660">MRTLSPAPARRTSARVDNPEIFDRALRRLRRDRAARIFADHAFLIDHMADELAERLSAVQREFKNVLILGSHDGRVALRFAAPGRAIVQADAGARFASWSDGTQADEDQPAFAPGSFDLIVSVGVLDQVNDLPGALSLIRRALRPDGLFLGAFLGAGTLEWLRSATLAADMAVGESVSPRIHPQIDIRSAGDLLSRAGFNLQVADGERIDVGYGDPLRLIGDLRGMAATNILANRDRRPLTRAWLSALFEKFATDADANGRLRERFEIVYLTGWSPDASQPKPAKRGSATASLAAALKGKE</sequence>
<gene>
    <name evidence="4" type="ORF">EOD43_05510</name>
</gene>
<evidence type="ECO:0000256" key="3">
    <source>
        <dbReference type="SAM" id="MobiDB-lite"/>
    </source>
</evidence>
<dbReference type="RefSeq" id="WP_127741844.1">
    <property type="nucleotide sequence ID" value="NZ_SACN01000001.1"/>
</dbReference>
<feature type="region of interest" description="Disordered" evidence="3">
    <location>
        <begin position="277"/>
        <end position="301"/>
    </location>
</feature>
<dbReference type="Pfam" id="PF13489">
    <property type="entry name" value="Methyltransf_23"/>
    <property type="match status" value="1"/>
</dbReference>
<proteinExistence type="predicted"/>
<dbReference type="GO" id="GO:0008168">
    <property type="term" value="F:methyltransferase activity"/>
    <property type="evidence" value="ECO:0007669"/>
    <property type="project" value="UniProtKB-KW"/>
</dbReference>
<evidence type="ECO:0000256" key="2">
    <source>
        <dbReference type="ARBA" id="ARBA00022679"/>
    </source>
</evidence>
<dbReference type="GO" id="GO:0032259">
    <property type="term" value="P:methylation"/>
    <property type="evidence" value="ECO:0007669"/>
    <property type="project" value="UniProtKB-KW"/>
</dbReference>
<keyword evidence="5" id="KW-1185">Reference proteome</keyword>
<keyword evidence="2 4" id="KW-0808">Transferase</keyword>
<dbReference type="PANTHER" id="PTHR13090">
    <property type="entry name" value="ARGININE-HYDROXYLASE NDUFAF5, MITOCHONDRIAL"/>
    <property type="match status" value="1"/>
</dbReference>
<keyword evidence="1 4" id="KW-0489">Methyltransferase</keyword>
<dbReference type="Gene3D" id="3.40.50.150">
    <property type="entry name" value="Vaccinia Virus protein VP39"/>
    <property type="match status" value="1"/>
</dbReference>
<dbReference type="EMBL" id="SACN01000001">
    <property type="protein sequence ID" value="RVT95071.1"/>
    <property type="molecule type" value="Genomic_DNA"/>
</dbReference>
<dbReference type="AlphaFoldDB" id="A0A437MBP1"/>
<protein>
    <submittedName>
        <fullName evidence="4">Methyltransferase domain-containing protein</fullName>
    </submittedName>
</protein>
<accession>A0A437MBP1</accession>
<evidence type="ECO:0000256" key="1">
    <source>
        <dbReference type="ARBA" id="ARBA00022603"/>
    </source>
</evidence>
<reference evidence="4 5" key="1">
    <citation type="submission" date="2019-01" db="EMBL/GenBank/DDBJ databases">
        <authorList>
            <person name="Chen W.-M."/>
        </authorList>
    </citation>
    <scope>NUCLEOTIDE SEQUENCE [LARGE SCALE GENOMIC DNA]</scope>
    <source>
        <strain evidence="4 5">CCP-7</strain>
    </source>
</reference>
<dbReference type="PANTHER" id="PTHR13090:SF1">
    <property type="entry name" value="ARGININE-HYDROXYLASE NDUFAF5, MITOCHONDRIAL"/>
    <property type="match status" value="1"/>
</dbReference>
<evidence type="ECO:0000313" key="4">
    <source>
        <dbReference type="EMBL" id="RVT95071.1"/>
    </source>
</evidence>
<dbReference type="OrthoDB" id="9793723at2"/>
<dbReference type="CDD" id="cd02440">
    <property type="entry name" value="AdoMet_MTases"/>
    <property type="match status" value="1"/>
</dbReference>
<dbReference type="SUPFAM" id="SSF53335">
    <property type="entry name" value="S-adenosyl-L-methionine-dependent methyltransferases"/>
    <property type="match status" value="1"/>
</dbReference>